<evidence type="ECO:0000256" key="1">
    <source>
        <dbReference type="SAM" id="Phobius"/>
    </source>
</evidence>
<keyword evidence="1" id="KW-0812">Transmembrane</keyword>
<feature type="transmembrane region" description="Helical" evidence="1">
    <location>
        <begin position="173"/>
        <end position="191"/>
    </location>
</feature>
<evidence type="ECO:0000313" key="2">
    <source>
        <dbReference type="EMBL" id="AFL99283.1"/>
    </source>
</evidence>
<feature type="transmembrane region" description="Helical" evidence="1">
    <location>
        <begin position="108"/>
        <end position="127"/>
    </location>
</feature>
<reference evidence="2 3" key="2">
    <citation type="journal article" date="2015" name="J. Bacteriol.">
        <title>Genomic, proteomic, and biochemical analysis of the organohalide respiratory pathway in Desulfitobacterium dehalogenans.</title>
        <authorList>
            <person name="Kruse T."/>
            <person name="van de Pas B.A."/>
            <person name="Atteia A."/>
            <person name="Krab K."/>
            <person name="Hagen W.R."/>
            <person name="Goodwin L."/>
            <person name="Chain P."/>
            <person name="Boeren S."/>
            <person name="Maphosa F."/>
            <person name="Schraa G."/>
            <person name="de Vos W.M."/>
            <person name="van der Oost J."/>
            <person name="Smidt H."/>
            <person name="Stams A.J."/>
        </authorList>
    </citation>
    <scope>NUCLEOTIDE SEQUENCE [LARGE SCALE GENOMIC DNA]</scope>
    <source>
        <strain evidence="3">ATCC 51507 / DSM 9161 / JW/IU-DC1</strain>
    </source>
</reference>
<keyword evidence="1" id="KW-1133">Transmembrane helix</keyword>
<keyword evidence="3" id="KW-1185">Reference proteome</keyword>
<gene>
    <name evidence="2" type="ordered locus">Desde_0839</name>
</gene>
<name>I4A5P9_DESDJ</name>
<feature type="transmembrane region" description="Helical" evidence="1">
    <location>
        <begin position="29"/>
        <end position="52"/>
    </location>
</feature>
<feature type="transmembrane region" description="Helical" evidence="1">
    <location>
        <begin position="58"/>
        <end position="77"/>
    </location>
</feature>
<reference evidence="3" key="1">
    <citation type="submission" date="2012-06" db="EMBL/GenBank/DDBJ databases">
        <title>Complete sequence of Desulfitobacterium dehalogenans ATCC 51507.</title>
        <authorList>
            <person name="Lucas S."/>
            <person name="Han J."/>
            <person name="Lapidus A."/>
            <person name="Cheng J.-F."/>
            <person name="Goodwin L."/>
            <person name="Pitluck S."/>
            <person name="Peters L."/>
            <person name="Ovchinnikova G."/>
            <person name="Teshima H."/>
            <person name="Detter J.C."/>
            <person name="Han C."/>
            <person name="Tapia R."/>
            <person name="Land M."/>
            <person name="Hauser L."/>
            <person name="Kyrpides N."/>
            <person name="Ivanova N."/>
            <person name="Pagani I."/>
            <person name="Kruse T."/>
            <person name="de Vos W.M."/>
            <person name="Smidt H."/>
            <person name="Woyke T."/>
        </authorList>
    </citation>
    <scope>NUCLEOTIDE SEQUENCE [LARGE SCALE GENOMIC DNA]</scope>
    <source>
        <strain evidence="3">ATCC 51507 / DSM 9161 / JW/IU-DC1</strain>
    </source>
</reference>
<dbReference type="HOGENOM" id="CLU_651698_0_0_9"/>
<keyword evidence="1" id="KW-0472">Membrane</keyword>
<dbReference type="KEGG" id="ddh:Desde_0839"/>
<dbReference type="EMBL" id="CP003348">
    <property type="protein sequence ID" value="AFL99283.1"/>
    <property type="molecule type" value="Genomic_DNA"/>
</dbReference>
<protein>
    <submittedName>
        <fullName evidence="2">Uncharacterized protein</fullName>
    </submittedName>
</protein>
<proteinExistence type="predicted"/>
<evidence type="ECO:0000313" key="3">
    <source>
        <dbReference type="Proteomes" id="UP000006053"/>
    </source>
</evidence>
<dbReference type="RefSeq" id="WP_014792777.1">
    <property type="nucleotide sequence ID" value="NC_018017.1"/>
</dbReference>
<feature type="transmembrane region" description="Helical" evidence="1">
    <location>
        <begin position="217"/>
        <end position="238"/>
    </location>
</feature>
<accession>I4A5P9</accession>
<feature type="transmembrane region" description="Helical" evidence="1">
    <location>
        <begin position="250"/>
        <end position="269"/>
    </location>
</feature>
<organism evidence="2 3">
    <name type="scientific">Desulfitobacterium dehalogenans (strain ATCC 51507 / DSM 9161 / JW/IU-DC1)</name>
    <dbReference type="NCBI Taxonomy" id="756499"/>
    <lineage>
        <taxon>Bacteria</taxon>
        <taxon>Bacillati</taxon>
        <taxon>Bacillota</taxon>
        <taxon>Clostridia</taxon>
        <taxon>Eubacteriales</taxon>
        <taxon>Desulfitobacteriaceae</taxon>
        <taxon>Desulfitobacterium</taxon>
    </lineage>
</organism>
<sequence length="421" mass="48754">MATIFKVLSTGLKVLGFLTKAWKKLLDLLFIKAGVWGHLIFSFLGLFIFSLFKTKPTFIFLFSIFLMSFFYLNYKFICSIHSAHKNINSLVGFEINNKNEDQRKRAHTVGMLLGMIYSLILIFSLLLPEWQTANITNVLMYILLIIFAIYLMLRFCSIFATILLIYSSTLVGIISLLYIIVAVAFVLNYIINMGSVSTLPPLGEESLILLAIYIPQYYPFIWMSVVVSLLIQITIILIRPAYTLSKTKSSFKVLSVAFSIATITLFLFTEEIRNYFIHFIQTFKIEPEDLSELTKVLGNLDSAITDNFIQRMITVVFLPYTIGSYICLYIIELIENQHKEKACKYYYAALYYHSKKFEEKTYSNLRKCLYFGGDNYEIIILNTLELKPYLEKLGYFKKIENSVSKENRFKKLLDLIKSIAQ</sequence>
<dbReference type="AlphaFoldDB" id="I4A5P9"/>
<dbReference type="Proteomes" id="UP000006053">
    <property type="component" value="Chromosome"/>
</dbReference>
<feature type="transmembrane region" description="Helical" evidence="1">
    <location>
        <begin position="139"/>
        <end position="166"/>
    </location>
</feature>
<feature type="transmembrane region" description="Helical" evidence="1">
    <location>
        <begin position="308"/>
        <end position="331"/>
    </location>
</feature>